<feature type="transmembrane region" description="Helical" evidence="1">
    <location>
        <begin position="39"/>
        <end position="56"/>
    </location>
</feature>
<keyword evidence="1" id="KW-1133">Transmembrane helix</keyword>
<dbReference type="EnsemblMetazoa" id="XM_008215924">
    <property type="protein sequence ID" value="XP_008214146"/>
    <property type="gene ID" value="LOC100678470"/>
</dbReference>
<feature type="transmembrane region" description="Helical" evidence="1">
    <location>
        <begin position="170"/>
        <end position="187"/>
    </location>
</feature>
<dbReference type="GeneID" id="100678470"/>
<dbReference type="AlphaFoldDB" id="A0A7M7HAK0"/>
<feature type="transmembrane region" description="Helical" evidence="1">
    <location>
        <begin position="134"/>
        <end position="164"/>
    </location>
</feature>
<accession>A0A7M7HAK0</accession>
<evidence type="ECO:0000313" key="3">
    <source>
        <dbReference type="Proteomes" id="UP000002358"/>
    </source>
</evidence>
<keyword evidence="1" id="KW-0812">Transmembrane</keyword>
<keyword evidence="1" id="KW-0472">Membrane</keyword>
<name>A0A7M7HAK0_NASVI</name>
<dbReference type="SMR" id="A0A7M7HAK0"/>
<reference evidence="2" key="1">
    <citation type="submission" date="2021-01" db="UniProtKB">
        <authorList>
            <consortium name="EnsemblMetazoa"/>
        </authorList>
    </citation>
    <scope>IDENTIFICATION</scope>
</reference>
<keyword evidence="3" id="KW-1185">Reference proteome</keyword>
<evidence type="ECO:0000313" key="2">
    <source>
        <dbReference type="EnsemblMetazoa" id="XP_008214146"/>
    </source>
</evidence>
<organism evidence="2 3">
    <name type="scientific">Nasonia vitripennis</name>
    <name type="common">Parasitic wasp</name>
    <dbReference type="NCBI Taxonomy" id="7425"/>
    <lineage>
        <taxon>Eukaryota</taxon>
        <taxon>Metazoa</taxon>
        <taxon>Ecdysozoa</taxon>
        <taxon>Arthropoda</taxon>
        <taxon>Hexapoda</taxon>
        <taxon>Insecta</taxon>
        <taxon>Pterygota</taxon>
        <taxon>Neoptera</taxon>
        <taxon>Endopterygota</taxon>
        <taxon>Hymenoptera</taxon>
        <taxon>Apocrita</taxon>
        <taxon>Proctotrupomorpha</taxon>
        <taxon>Chalcidoidea</taxon>
        <taxon>Pteromalidae</taxon>
        <taxon>Pteromalinae</taxon>
        <taxon>Nasonia</taxon>
    </lineage>
</organism>
<protein>
    <submittedName>
        <fullName evidence="2">Uncharacterized protein</fullName>
    </submittedName>
</protein>
<feature type="transmembrane region" description="Helical" evidence="1">
    <location>
        <begin position="68"/>
        <end position="94"/>
    </location>
</feature>
<proteinExistence type="predicted"/>
<feature type="transmembrane region" description="Helical" evidence="1">
    <location>
        <begin position="14"/>
        <end position="32"/>
    </location>
</feature>
<evidence type="ECO:0000256" key="1">
    <source>
        <dbReference type="SAM" id="Phobius"/>
    </source>
</evidence>
<dbReference type="Proteomes" id="UP000002358">
    <property type="component" value="Chromosome 1"/>
</dbReference>
<dbReference type="InParanoid" id="A0A7M7HAK0"/>
<dbReference type="KEGG" id="nvi:100678470"/>
<sequence length="206" mass="23555">MELTEESVKIPTTMGAYAFGPLLSVLLVKYVLYDNGFTLANLLLVAGVTYVRWFLLREKSSRFQDSAALILFVFFDKSLLNFGNVLLLLGIACIHEQFNMIEIAHVCKLKPKNPFESKVCSACSLIESKEAISLACGLTLALLGWYSVGRVLIIYALIVFYYYYSLFLSIIWMNLVYGLIVSFWEFIKNMINEIKYLHRTKTSQDH</sequence>
<dbReference type="RefSeq" id="XP_008214146.1">
    <property type="nucleotide sequence ID" value="XM_008215924.4"/>
</dbReference>